<dbReference type="OrthoDB" id="3197626at2759"/>
<feature type="transmembrane region" description="Helical" evidence="1">
    <location>
        <begin position="163"/>
        <end position="182"/>
    </location>
</feature>
<sequence>MVNYNDPLTITKDFEGVVKLWHLTDGVFIWEFLSTLDYEWDVIRGHRPYRRTIWVYSVSRVTTLMAVILNIVGFDTTTKINCQVWITFFAFFAYLAFITASLLIVLRVIAIWNRAKIIFAIAMGMWMIDISLFISGLIRLRAEWSPEANTCILVNFDSTKSTVIVSFVSDIGLLLVMLIGLLRLRLGRDGAFALGSFLWKQGLIWLLIATVNEVPSLVLVLLNLNAPLNLMTQIPSTVIATIAATRVYRSLVNFGSSDISLESQSPPETERPLSELRFRGGPIPFSRTEVSMRTECDEFPMSQMSRSGTYISTDPQRHYKAHELNLNVDVESGPEEK</sequence>
<accession>A0A9P5MS72</accession>
<name>A0A9P5MS72_9AGAM</name>
<protein>
    <submittedName>
        <fullName evidence="2">Uncharacterized protein</fullName>
    </submittedName>
</protein>
<gene>
    <name evidence="2" type="ORF">DFH94DRAFT_103289</name>
</gene>
<feature type="transmembrane region" description="Helical" evidence="1">
    <location>
        <begin position="117"/>
        <end position="138"/>
    </location>
</feature>
<reference evidence="2" key="2">
    <citation type="journal article" date="2020" name="Nat. Commun.">
        <title>Large-scale genome sequencing of mycorrhizal fungi provides insights into the early evolution of symbiotic traits.</title>
        <authorList>
            <person name="Miyauchi S."/>
            <person name="Kiss E."/>
            <person name="Kuo A."/>
            <person name="Drula E."/>
            <person name="Kohler A."/>
            <person name="Sanchez-Garcia M."/>
            <person name="Morin E."/>
            <person name="Andreopoulos B."/>
            <person name="Barry K.W."/>
            <person name="Bonito G."/>
            <person name="Buee M."/>
            <person name="Carver A."/>
            <person name="Chen C."/>
            <person name="Cichocki N."/>
            <person name="Clum A."/>
            <person name="Culley D."/>
            <person name="Crous P.W."/>
            <person name="Fauchery L."/>
            <person name="Girlanda M."/>
            <person name="Hayes R.D."/>
            <person name="Keri Z."/>
            <person name="LaButti K."/>
            <person name="Lipzen A."/>
            <person name="Lombard V."/>
            <person name="Magnuson J."/>
            <person name="Maillard F."/>
            <person name="Murat C."/>
            <person name="Nolan M."/>
            <person name="Ohm R.A."/>
            <person name="Pangilinan J."/>
            <person name="Pereira M.F."/>
            <person name="Perotto S."/>
            <person name="Peter M."/>
            <person name="Pfister S."/>
            <person name="Riley R."/>
            <person name="Sitrit Y."/>
            <person name="Stielow J.B."/>
            <person name="Szollosi G."/>
            <person name="Zifcakova L."/>
            <person name="Stursova M."/>
            <person name="Spatafora J.W."/>
            <person name="Tedersoo L."/>
            <person name="Vaario L.M."/>
            <person name="Yamada A."/>
            <person name="Yan M."/>
            <person name="Wang P."/>
            <person name="Xu J."/>
            <person name="Bruns T."/>
            <person name="Baldrian P."/>
            <person name="Vilgalys R."/>
            <person name="Dunand C."/>
            <person name="Henrissat B."/>
            <person name="Grigoriev I.V."/>
            <person name="Hibbett D."/>
            <person name="Nagy L.G."/>
            <person name="Martin F.M."/>
        </authorList>
    </citation>
    <scope>NUCLEOTIDE SEQUENCE</scope>
    <source>
        <strain evidence="2">Prilba</strain>
    </source>
</reference>
<organism evidence="2 3">
    <name type="scientific">Russula ochroleuca</name>
    <dbReference type="NCBI Taxonomy" id="152965"/>
    <lineage>
        <taxon>Eukaryota</taxon>
        <taxon>Fungi</taxon>
        <taxon>Dikarya</taxon>
        <taxon>Basidiomycota</taxon>
        <taxon>Agaricomycotina</taxon>
        <taxon>Agaricomycetes</taxon>
        <taxon>Russulales</taxon>
        <taxon>Russulaceae</taxon>
        <taxon>Russula</taxon>
    </lineage>
</organism>
<feature type="transmembrane region" description="Helical" evidence="1">
    <location>
        <begin position="203"/>
        <end position="224"/>
    </location>
</feature>
<evidence type="ECO:0000313" key="3">
    <source>
        <dbReference type="Proteomes" id="UP000759537"/>
    </source>
</evidence>
<feature type="transmembrane region" description="Helical" evidence="1">
    <location>
        <begin position="84"/>
        <end position="105"/>
    </location>
</feature>
<feature type="transmembrane region" description="Helical" evidence="1">
    <location>
        <begin position="53"/>
        <end position="72"/>
    </location>
</feature>
<comment type="caution">
    <text evidence="2">The sequence shown here is derived from an EMBL/GenBank/DDBJ whole genome shotgun (WGS) entry which is preliminary data.</text>
</comment>
<evidence type="ECO:0000256" key="1">
    <source>
        <dbReference type="SAM" id="Phobius"/>
    </source>
</evidence>
<reference evidence="2" key="1">
    <citation type="submission" date="2019-10" db="EMBL/GenBank/DDBJ databases">
        <authorList>
            <consortium name="DOE Joint Genome Institute"/>
            <person name="Kuo A."/>
            <person name="Miyauchi S."/>
            <person name="Kiss E."/>
            <person name="Drula E."/>
            <person name="Kohler A."/>
            <person name="Sanchez-Garcia M."/>
            <person name="Andreopoulos B."/>
            <person name="Barry K.W."/>
            <person name="Bonito G."/>
            <person name="Buee M."/>
            <person name="Carver A."/>
            <person name="Chen C."/>
            <person name="Cichocki N."/>
            <person name="Clum A."/>
            <person name="Culley D."/>
            <person name="Crous P.W."/>
            <person name="Fauchery L."/>
            <person name="Girlanda M."/>
            <person name="Hayes R."/>
            <person name="Keri Z."/>
            <person name="LaButti K."/>
            <person name="Lipzen A."/>
            <person name="Lombard V."/>
            <person name="Magnuson J."/>
            <person name="Maillard F."/>
            <person name="Morin E."/>
            <person name="Murat C."/>
            <person name="Nolan M."/>
            <person name="Ohm R."/>
            <person name="Pangilinan J."/>
            <person name="Pereira M."/>
            <person name="Perotto S."/>
            <person name="Peter M."/>
            <person name="Riley R."/>
            <person name="Sitrit Y."/>
            <person name="Stielow B."/>
            <person name="Szollosi G."/>
            <person name="Zifcakova L."/>
            <person name="Stursova M."/>
            <person name="Spatafora J.W."/>
            <person name="Tedersoo L."/>
            <person name="Vaario L.-M."/>
            <person name="Yamada A."/>
            <person name="Yan M."/>
            <person name="Wang P."/>
            <person name="Xu J."/>
            <person name="Bruns T."/>
            <person name="Baldrian P."/>
            <person name="Vilgalys R."/>
            <person name="Henrissat B."/>
            <person name="Grigoriev I.V."/>
            <person name="Hibbett D."/>
            <person name="Nagy L.G."/>
            <person name="Martin F.M."/>
        </authorList>
    </citation>
    <scope>NUCLEOTIDE SEQUENCE</scope>
    <source>
        <strain evidence="2">Prilba</strain>
    </source>
</reference>
<keyword evidence="1" id="KW-1133">Transmembrane helix</keyword>
<keyword evidence="3" id="KW-1185">Reference proteome</keyword>
<dbReference type="AlphaFoldDB" id="A0A9P5MS72"/>
<dbReference type="Proteomes" id="UP000759537">
    <property type="component" value="Unassembled WGS sequence"/>
</dbReference>
<evidence type="ECO:0000313" key="2">
    <source>
        <dbReference type="EMBL" id="KAF8476700.1"/>
    </source>
</evidence>
<proteinExistence type="predicted"/>
<keyword evidence="1" id="KW-0472">Membrane</keyword>
<dbReference type="EMBL" id="WHVB01000014">
    <property type="protein sequence ID" value="KAF8476700.1"/>
    <property type="molecule type" value="Genomic_DNA"/>
</dbReference>
<keyword evidence="1" id="KW-0812">Transmembrane</keyword>